<comment type="similarity">
    <text evidence="1">Belongs to the Gfa family.</text>
</comment>
<evidence type="ECO:0000256" key="4">
    <source>
        <dbReference type="ARBA" id="ARBA00023239"/>
    </source>
</evidence>
<sequence length="131" mass="14060">MQILTGGCACGALRYQVRAAVIDAGYCHCLLCQRTTGAPVLAWASIPIEGVAYVAGTPSVYRSSAWGERRFCGTCGAQIDYRDREAPTSVSINIATLDEPGAIPPARHIFTAHRLPWFEVADDLPRHDAGA</sequence>
<dbReference type="SUPFAM" id="SSF51316">
    <property type="entry name" value="Mss4-like"/>
    <property type="match status" value="1"/>
</dbReference>
<dbReference type="RefSeq" id="WP_119775433.1">
    <property type="nucleotide sequence ID" value="NZ_QYUK01000008.1"/>
</dbReference>
<dbReference type="GO" id="GO:0016846">
    <property type="term" value="F:carbon-sulfur lyase activity"/>
    <property type="evidence" value="ECO:0007669"/>
    <property type="project" value="InterPro"/>
</dbReference>
<keyword evidence="3" id="KW-0862">Zinc</keyword>
<dbReference type="OrthoDB" id="9807246at2"/>
<feature type="domain" description="CENP-V/GFA" evidence="5">
    <location>
        <begin position="4"/>
        <end position="119"/>
    </location>
</feature>
<keyword evidence="2" id="KW-0479">Metal-binding</keyword>
<dbReference type="InterPro" id="IPR011057">
    <property type="entry name" value="Mss4-like_sf"/>
</dbReference>
<dbReference type="PANTHER" id="PTHR33337">
    <property type="entry name" value="GFA DOMAIN-CONTAINING PROTEIN"/>
    <property type="match status" value="1"/>
</dbReference>
<dbReference type="PANTHER" id="PTHR33337:SF40">
    <property type="entry name" value="CENP-V_GFA DOMAIN-CONTAINING PROTEIN-RELATED"/>
    <property type="match status" value="1"/>
</dbReference>
<organism evidence="6 7">
    <name type="scientific">Oleomonas cavernae</name>
    <dbReference type="NCBI Taxonomy" id="2320859"/>
    <lineage>
        <taxon>Bacteria</taxon>
        <taxon>Pseudomonadati</taxon>
        <taxon>Pseudomonadota</taxon>
        <taxon>Alphaproteobacteria</taxon>
        <taxon>Acetobacterales</taxon>
        <taxon>Acetobacteraceae</taxon>
        <taxon>Oleomonas</taxon>
    </lineage>
</organism>
<dbReference type="Pfam" id="PF04828">
    <property type="entry name" value="GFA"/>
    <property type="match status" value="1"/>
</dbReference>
<dbReference type="GO" id="GO:0046872">
    <property type="term" value="F:metal ion binding"/>
    <property type="evidence" value="ECO:0007669"/>
    <property type="project" value="UniProtKB-KW"/>
</dbReference>
<evidence type="ECO:0000256" key="3">
    <source>
        <dbReference type="ARBA" id="ARBA00022833"/>
    </source>
</evidence>
<accession>A0A418WT42</accession>
<dbReference type="Proteomes" id="UP000284605">
    <property type="component" value="Unassembled WGS sequence"/>
</dbReference>
<evidence type="ECO:0000313" key="6">
    <source>
        <dbReference type="EMBL" id="RJF94421.1"/>
    </source>
</evidence>
<dbReference type="Gene3D" id="3.90.1590.10">
    <property type="entry name" value="glutathione-dependent formaldehyde- activating enzyme (gfa)"/>
    <property type="match status" value="1"/>
</dbReference>
<reference evidence="6 7" key="1">
    <citation type="submission" date="2018-09" db="EMBL/GenBank/DDBJ databases">
        <authorList>
            <person name="Zhu H."/>
        </authorList>
    </citation>
    <scope>NUCLEOTIDE SEQUENCE [LARGE SCALE GENOMIC DNA]</scope>
    <source>
        <strain evidence="6 7">K1W22B-8</strain>
    </source>
</reference>
<comment type="caution">
    <text evidence="6">The sequence shown here is derived from an EMBL/GenBank/DDBJ whole genome shotgun (WGS) entry which is preliminary data.</text>
</comment>
<keyword evidence="4" id="KW-0456">Lyase</keyword>
<dbReference type="InterPro" id="IPR006913">
    <property type="entry name" value="CENP-V/GFA"/>
</dbReference>
<evidence type="ECO:0000256" key="2">
    <source>
        <dbReference type="ARBA" id="ARBA00022723"/>
    </source>
</evidence>
<evidence type="ECO:0000313" key="7">
    <source>
        <dbReference type="Proteomes" id="UP000284605"/>
    </source>
</evidence>
<dbReference type="EMBL" id="QYUK01000008">
    <property type="protein sequence ID" value="RJF94421.1"/>
    <property type="molecule type" value="Genomic_DNA"/>
</dbReference>
<keyword evidence="7" id="KW-1185">Reference proteome</keyword>
<proteinExistence type="inferred from homology"/>
<dbReference type="AlphaFoldDB" id="A0A418WT42"/>
<protein>
    <submittedName>
        <fullName evidence="6">GFA family protein</fullName>
    </submittedName>
</protein>
<gene>
    <name evidence="6" type="ORF">D3874_00805</name>
</gene>
<dbReference type="PROSITE" id="PS51891">
    <property type="entry name" value="CENP_V_GFA"/>
    <property type="match status" value="1"/>
</dbReference>
<evidence type="ECO:0000259" key="5">
    <source>
        <dbReference type="PROSITE" id="PS51891"/>
    </source>
</evidence>
<name>A0A418WT42_9PROT</name>
<evidence type="ECO:0000256" key="1">
    <source>
        <dbReference type="ARBA" id="ARBA00005495"/>
    </source>
</evidence>